<dbReference type="OrthoDB" id="1262810at2759"/>
<gene>
    <name evidence="2" type="ORF">OXX778_LOCUS7724</name>
</gene>
<feature type="coiled-coil region" evidence="1">
    <location>
        <begin position="427"/>
        <end position="468"/>
    </location>
</feature>
<dbReference type="InterPro" id="IPR052957">
    <property type="entry name" value="Auxin_embryo_med"/>
</dbReference>
<dbReference type="EMBL" id="CAJNOC010001008">
    <property type="protein sequence ID" value="CAF0826075.1"/>
    <property type="molecule type" value="Genomic_DNA"/>
</dbReference>
<dbReference type="NCBIfam" id="NF047352">
    <property type="entry name" value="P_loop_sacsin"/>
    <property type="match status" value="1"/>
</dbReference>
<keyword evidence="3" id="KW-1185">Reference proteome</keyword>
<dbReference type="PANTHER" id="PTHR32387:SF0">
    <property type="entry name" value="PROTEIN NO VEIN"/>
    <property type="match status" value="1"/>
</dbReference>
<comment type="caution">
    <text evidence="2">The sequence shown here is derived from an EMBL/GenBank/DDBJ whole genome shotgun (WGS) entry which is preliminary data.</text>
</comment>
<evidence type="ECO:0008006" key="4">
    <source>
        <dbReference type="Google" id="ProtNLM"/>
    </source>
</evidence>
<sequence length="1327" mass="157905">MPLIVISGNYYNHIYRIIYSRSKIPSLNYDFQFLDVDLQNSVLYNYNRNKERIIFMLIDQPDDVKKLKLDDITKLIFISNDKEILRSHYELGNNKKDFENDAWKKYQDLEREINKIDIGNKMSTLRSDNLFDLTNQIKVETGLDLIINNPYDLFSHDRTFYLAQKKSEWYFKLKQNKYDKSLLEDIMNHFYYYWLLSSKEKGKFFSDFYNSDFCSFLIKACTLHLIDKEEDMNLLFQIVISLNLAIEDEKYVKRANSSFIKNKDFLALIEALLDSSDLKLNFLAFRCISNALHSETDILNVFNKQDEILKLVFISINKVYLNLFKDTNDDDLLFFSEYVKYIRCIEVLDKSFKVSSAIDCSKSLDRLVLIINLVFEVLKSNNLERDLHFLKKESSIEKVYDLLMTSDCEPDEFLEKINTDNDRLELILKQRDELYELRNELKVAEKQNAQMKREMSILKQKLLEKEKILIEKTIKLDDLKHKLNIDKSKVLVEIEPKNSIEMKKFNKFSIDELNPNVNEFLKNLRQELSIFSTIGRIGHLDNLSEKLYSSPVHFLNEIIQNADDCEFETSIKKLKIILKENHITFCINEKGFNSSGVKALSSFGKSNKVKGKHTGCKGIGFKSVFSCTDNPVVYSNPWNFYFKKEVGNDLSYIEPHHLTNEKLENEYQDLDDIIKKEHEFKTFIHLPFKESFKSKNEIKIDPNILLFTRNLNSIIFEKNDEITTLEIKVQSVDSPDYKIEKKILNDNQKFITCSKNNFSLAFPLDEIQSENRLYGVLPIENVYLEFNFLLNADWDLISNRQDLDLTENNFNLRESLAQAFFWSLENISDLKVKKLYYTPNNTNNCFWQQFVQEIKDKLKYNGSFLLKKLPDDLKPLISDISIFEKIGIQITDKDIFEEVSYKDILNLIDFIQLKDKTWWKFLFIYLNRLEKNLEKSYLKNYSIFKIGNTRRALDERKMYFLESKQTSFWREEFEFVEYESEFEKLFLEKLLPVYTYERVATFLNLIHEDLIDAQYLNEIEKICYDLKFIKDCGSYDKLNLEYLVIPVKGSQKFVERVNKTIQTRILNYDFYKKNMLKYNKQSNYVDIELIYKVLNIENILEKLEWELFLNQIGCQYPCVENTFIDRNSIEYLFDIKDEMLVNTICNKSSVARDLINLLNKPKNEKFYHNNGEYCRNFEKKIHNFREMNKIGLNAEIYFSNWLKNEFGSEYNIVNNWRSSYSENQNCDDSLGYNFIIKDTLNKFGFGYNVECLIDVKGFKGKSEQRFVMSQNQFEIRNKLIGSKEKIYLIVIIEDIETENPRICKWLKTTDQIRSTEFTKIFYEIEYD</sequence>
<protein>
    <recommendedName>
        <fullName evidence="4">Protein NO VEIN C-terminal domain-containing protein</fullName>
    </recommendedName>
</protein>
<dbReference type="Proteomes" id="UP000663879">
    <property type="component" value="Unassembled WGS sequence"/>
</dbReference>
<evidence type="ECO:0000313" key="2">
    <source>
        <dbReference type="EMBL" id="CAF0826075.1"/>
    </source>
</evidence>
<name>A0A813UNC3_9BILA</name>
<keyword evidence="1" id="KW-0175">Coiled coil</keyword>
<dbReference type="PANTHER" id="PTHR32387">
    <property type="entry name" value="WU:FJ29H11"/>
    <property type="match status" value="1"/>
</dbReference>
<reference evidence="2" key="1">
    <citation type="submission" date="2021-02" db="EMBL/GenBank/DDBJ databases">
        <authorList>
            <person name="Nowell W R."/>
        </authorList>
    </citation>
    <scope>NUCLEOTIDE SEQUENCE</scope>
    <source>
        <strain evidence="2">Ploen Becks lab</strain>
    </source>
</reference>
<evidence type="ECO:0000313" key="3">
    <source>
        <dbReference type="Proteomes" id="UP000663879"/>
    </source>
</evidence>
<accession>A0A813UNC3</accession>
<dbReference type="InterPro" id="IPR036890">
    <property type="entry name" value="HATPase_C_sf"/>
</dbReference>
<evidence type="ECO:0000256" key="1">
    <source>
        <dbReference type="SAM" id="Coils"/>
    </source>
</evidence>
<dbReference type="Gene3D" id="3.30.565.10">
    <property type="entry name" value="Histidine kinase-like ATPase, C-terminal domain"/>
    <property type="match status" value="1"/>
</dbReference>
<proteinExistence type="predicted"/>
<dbReference type="SUPFAM" id="SSF55874">
    <property type="entry name" value="ATPase domain of HSP90 chaperone/DNA topoisomerase II/histidine kinase"/>
    <property type="match status" value="1"/>
</dbReference>
<organism evidence="2 3">
    <name type="scientific">Brachionus calyciflorus</name>
    <dbReference type="NCBI Taxonomy" id="104777"/>
    <lineage>
        <taxon>Eukaryota</taxon>
        <taxon>Metazoa</taxon>
        <taxon>Spiralia</taxon>
        <taxon>Gnathifera</taxon>
        <taxon>Rotifera</taxon>
        <taxon>Eurotatoria</taxon>
        <taxon>Monogononta</taxon>
        <taxon>Pseudotrocha</taxon>
        <taxon>Ploima</taxon>
        <taxon>Brachionidae</taxon>
        <taxon>Brachionus</taxon>
    </lineage>
</organism>